<proteinExistence type="predicted"/>
<evidence type="ECO:0000313" key="2">
    <source>
        <dbReference type="EMBL" id="SDF38460.1"/>
    </source>
</evidence>
<dbReference type="AlphaFoldDB" id="A0A1G7KND6"/>
<dbReference type="STRING" id="200378.SAMN05216553_101375"/>
<reference evidence="3" key="1">
    <citation type="submission" date="2016-10" db="EMBL/GenBank/DDBJ databases">
        <authorList>
            <person name="Varghese N."/>
            <person name="Submissions S."/>
        </authorList>
    </citation>
    <scope>NUCLEOTIDE SEQUENCE [LARGE SCALE GENOMIC DNA]</scope>
    <source>
        <strain evidence="3">CGMCC 4.3506</strain>
    </source>
</reference>
<evidence type="ECO:0000256" key="1">
    <source>
        <dbReference type="SAM" id="MobiDB-lite"/>
    </source>
</evidence>
<protein>
    <submittedName>
        <fullName evidence="2">Uncharacterized protein</fullName>
    </submittedName>
</protein>
<dbReference type="Proteomes" id="UP000199623">
    <property type="component" value="Unassembled WGS sequence"/>
</dbReference>
<gene>
    <name evidence="2" type="ORF">SAMN05216553_101375</name>
</gene>
<keyword evidence="3" id="KW-1185">Reference proteome</keyword>
<name>A0A1G7KND6_9PSEU</name>
<accession>A0A1G7KND6</accession>
<organism evidence="2 3">
    <name type="scientific">Lentzea fradiae</name>
    <dbReference type="NCBI Taxonomy" id="200378"/>
    <lineage>
        <taxon>Bacteria</taxon>
        <taxon>Bacillati</taxon>
        <taxon>Actinomycetota</taxon>
        <taxon>Actinomycetes</taxon>
        <taxon>Pseudonocardiales</taxon>
        <taxon>Pseudonocardiaceae</taxon>
        <taxon>Lentzea</taxon>
    </lineage>
</organism>
<dbReference type="EMBL" id="FNCC01000001">
    <property type="protein sequence ID" value="SDF38460.1"/>
    <property type="molecule type" value="Genomic_DNA"/>
</dbReference>
<evidence type="ECO:0000313" key="3">
    <source>
        <dbReference type="Proteomes" id="UP000199623"/>
    </source>
</evidence>
<feature type="region of interest" description="Disordered" evidence="1">
    <location>
        <begin position="35"/>
        <end position="71"/>
    </location>
</feature>
<sequence length="71" mass="6901">MVAFHEAVGASLGVTAVDQRALAFIGAGSVSAGQLAKELGSPPARSPASSTGWNGRGSPGAPPTPRTGAGW</sequence>
<dbReference type="RefSeq" id="WP_245743578.1">
    <property type="nucleotide sequence ID" value="NZ_FNCC01000001.1"/>
</dbReference>